<sequence>MLKQDAIDFFGNKSNLARAAGVERSAVSQWGEVIPEARAARLQAASHGALVYDPFVYDQHKQARKEDLNHENQSVS</sequence>
<proteinExistence type="predicted"/>
<dbReference type="Gene3D" id="1.10.260.40">
    <property type="entry name" value="lambda repressor-like DNA-binding domains"/>
    <property type="match status" value="1"/>
</dbReference>
<evidence type="ECO:0000313" key="2">
    <source>
        <dbReference type="EMBL" id="POP50552.1"/>
    </source>
</evidence>
<dbReference type="GO" id="GO:0003677">
    <property type="term" value="F:DNA binding"/>
    <property type="evidence" value="ECO:0007669"/>
    <property type="project" value="InterPro"/>
</dbReference>
<name>A0A2P5GVH0_9ENTR</name>
<dbReference type="Proteomes" id="UP000247005">
    <property type="component" value="Unassembled WGS sequence"/>
</dbReference>
<dbReference type="RefSeq" id="WP_103677833.1">
    <property type="nucleotide sequence ID" value="NZ_PQGD01000002.1"/>
</dbReference>
<dbReference type="EMBL" id="PQGD01000002">
    <property type="protein sequence ID" value="POP50552.1"/>
    <property type="molecule type" value="Genomic_DNA"/>
</dbReference>
<gene>
    <name evidence="2" type="ORF">CHU32_03775</name>
    <name evidence="1" type="ORF">CHU33_20060</name>
</gene>
<dbReference type="EMBL" id="PQGE01000020">
    <property type="protein sequence ID" value="POP42363.1"/>
    <property type="molecule type" value="Genomic_DNA"/>
</dbReference>
<dbReference type="Pfam" id="PF14549">
    <property type="entry name" value="P22_Cro"/>
    <property type="match status" value="1"/>
</dbReference>
<evidence type="ECO:0000313" key="1">
    <source>
        <dbReference type="EMBL" id="POP42363.1"/>
    </source>
</evidence>
<accession>A0A2P5GVH0</accession>
<dbReference type="AlphaFoldDB" id="A0A2P5GVH0"/>
<keyword evidence="3" id="KW-1185">Reference proteome</keyword>
<reference evidence="3 4" key="1">
    <citation type="submission" date="2018-01" db="EMBL/GenBank/DDBJ databases">
        <title>Superficieibacter electus gen. nov., sp. nov., an extended-spectrum beta-lactamase possessing member of the Enterobacteriaceae family, isolated from intensive care unit surfaces.</title>
        <authorList>
            <person name="Potter R.F."/>
            <person name="D'Souza A.W."/>
        </authorList>
    </citation>
    <scope>NUCLEOTIDE SEQUENCE [LARGE SCALE GENOMIC DNA]</scope>
    <source>
        <strain evidence="2 4">BP-1</strain>
        <strain evidence="1 3">BP-2</strain>
    </source>
</reference>
<dbReference type="SUPFAM" id="SSF47413">
    <property type="entry name" value="lambda repressor-like DNA-binding domains"/>
    <property type="match status" value="1"/>
</dbReference>
<dbReference type="OrthoDB" id="6693632at2"/>
<dbReference type="Proteomes" id="UP000237073">
    <property type="component" value="Unassembled WGS sequence"/>
</dbReference>
<comment type="caution">
    <text evidence="2">The sequence shown here is derived from an EMBL/GenBank/DDBJ whole genome shotgun (WGS) entry which is preliminary data.</text>
</comment>
<evidence type="ECO:0000313" key="3">
    <source>
        <dbReference type="Proteomes" id="UP000237073"/>
    </source>
</evidence>
<dbReference type="InterPro" id="IPR010982">
    <property type="entry name" value="Lambda_DNA-bd_dom_sf"/>
</dbReference>
<organism evidence="2 4">
    <name type="scientific">Superficieibacter electus</name>
    <dbReference type="NCBI Taxonomy" id="2022662"/>
    <lineage>
        <taxon>Bacteria</taxon>
        <taxon>Pseudomonadati</taxon>
        <taxon>Pseudomonadota</taxon>
        <taxon>Gammaproteobacteria</taxon>
        <taxon>Enterobacterales</taxon>
        <taxon>Enterobacteriaceae</taxon>
        <taxon>Superficieibacter</taxon>
    </lineage>
</organism>
<protein>
    <submittedName>
        <fullName evidence="2">Transcriptional regulator</fullName>
    </submittedName>
</protein>
<evidence type="ECO:0000313" key="4">
    <source>
        <dbReference type="Proteomes" id="UP000247005"/>
    </source>
</evidence>